<dbReference type="InterPro" id="IPR001073">
    <property type="entry name" value="C1q_dom"/>
</dbReference>
<name>A0AAE0VRW7_9BIVA</name>
<evidence type="ECO:0000313" key="5">
    <source>
        <dbReference type="EMBL" id="KAK3586785.1"/>
    </source>
</evidence>
<dbReference type="InterPro" id="IPR050822">
    <property type="entry name" value="Cerebellin_Synaptic_Org"/>
</dbReference>
<dbReference type="PRINTS" id="PR00007">
    <property type="entry name" value="COMPLEMNTC1Q"/>
</dbReference>
<proteinExistence type="predicted"/>
<reference evidence="5" key="2">
    <citation type="journal article" date="2021" name="Genome Biol. Evol.">
        <title>Developing a high-quality reference genome for a parasitic bivalve with doubly uniparental inheritance (Bivalvia: Unionida).</title>
        <authorList>
            <person name="Smith C.H."/>
        </authorList>
    </citation>
    <scope>NUCLEOTIDE SEQUENCE</scope>
    <source>
        <strain evidence="5">CHS0354</strain>
        <tissue evidence="5">Mantle</tissue>
    </source>
</reference>
<dbReference type="PROSITE" id="PS50871">
    <property type="entry name" value="C1Q"/>
    <property type="match status" value="1"/>
</dbReference>
<comment type="subcellular location">
    <subcellularLocation>
        <location evidence="1">Secreted</location>
    </subcellularLocation>
</comment>
<dbReference type="PANTHER" id="PTHR22923">
    <property type="entry name" value="CEREBELLIN-RELATED"/>
    <property type="match status" value="1"/>
</dbReference>
<dbReference type="Proteomes" id="UP001195483">
    <property type="component" value="Unassembled WGS sequence"/>
</dbReference>
<gene>
    <name evidence="5" type="ORF">CHS0354_016960</name>
</gene>
<evidence type="ECO:0000256" key="2">
    <source>
        <dbReference type="ARBA" id="ARBA00022525"/>
    </source>
</evidence>
<evidence type="ECO:0000313" key="6">
    <source>
        <dbReference type="Proteomes" id="UP001195483"/>
    </source>
</evidence>
<dbReference type="EMBL" id="JAEAOA010001041">
    <property type="protein sequence ID" value="KAK3586785.1"/>
    <property type="molecule type" value="Genomic_DNA"/>
</dbReference>
<evidence type="ECO:0000256" key="1">
    <source>
        <dbReference type="ARBA" id="ARBA00004613"/>
    </source>
</evidence>
<dbReference type="Gene3D" id="2.60.120.40">
    <property type="match status" value="1"/>
</dbReference>
<evidence type="ECO:0000256" key="3">
    <source>
        <dbReference type="ARBA" id="ARBA00022729"/>
    </source>
</evidence>
<keyword evidence="2" id="KW-0964">Secreted</keyword>
<feature type="domain" description="C1q" evidence="4">
    <location>
        <begin position="25"/>
        <end position="159"/>
    </location>
</feature>
<comment type="caution">
    <text evidence="5">The sequence shown here is derived from an EMBL/GenBank/DDBJ whole genome shotgun (WGS) entry which is preliminary data.</text>
</comment>
<organism evidence="5 6">
    <name type="scientific">Potamilus streckersoni</name>
    <dbReference type="NCBI Taxonomy" id="2493646"/>
    <lineage>
        <taxon>Eukaryota</taxon>
        <taxon>Metazoa</taxon>
        <taxon>Spiralia</taxon>
        <taxon>Lophotrochozoa</taxon>
        <taxon>Mollusca</taxon>
        <taxon>Bivalvia</taxon>
        <taxon>Autobranchia</taxon>
        <taxon>Heteroconchia</taxon>
        <taxon>Palaeoheterodonta</taxon>
        <taxon>Unionida</taxon>
        <taxon>Unionoidea</taxon>
        <taxon>Unionidae</taxon>
        <taxon>Ambleminae</taxon>
        <taxon>Lampsilini</taxon>
        <taxon>Potamilus</taxon>
    </lineage>
</organism>
<dbReference type="SUPFAM" id="SSF49842">
    <property type="entry name" value="TNF-like"/>
    <property type="match status" value="1"/>
</dbReference>
<keyword evidence="6" id="KW-1185">Reference proteome</keyword>
<sequence length="159" mass="17899">MISFSHAKLKRVFFHIFQLEMKGQPQDKRVAFYTTLSTTISNLGEHHPIICNTVITNIGAAYHPHTGIFIAPLDGVYVFHVSAMSEPRKWRFFELVKDGDIMQLILPDALNIHSHQTDSHTAVLQLQQGNEVWLRTGQLASGEIHGNGLSSFAGWLLYS</sequence>
<dbReference type="AlphaFoldDB" id="A0AAE0VRW7"/>
<evidence type="ECO:0000259" key="4">
    <source>
        <dbReference type="PROSITE" id="PS50871"/>
    </source>
</evidence>
<dbReference type="PANTHER" id="PTHR22923:SF116">
    <property type="entry name" value="C1Q DOMAIN-CONTAINING PROTEIN"/>
    <property type="match status" value="1"/>
</dbReference>
<protein>
    <recommendedName>
        <fullName evidence="4">C1q domain-containing protein</fullName>
    </recommendedName>
</protein>
<reference evidence="5" key="3">
    <citation type="submission" date="2023-05" db="EMBL/GenBank/DDBJ databases">
        <authorList>
            <person name="Smith C.H."/>
        </authorList>
    </citation>
    <scope>NUCLEOTIDE SEQUENCE</scope>
    <source>
        <strain evidence="5">CHS0354</strain>
        <tissue evidence="5">Mantle</tissue>
    </source>
</reference>
<dbReference type="InterPro" id="IPR008983">
    <property type="entry name" value="Tumour_necrosis_fac-like_dom"/>
</dbReference>
<accession>A0AAE0VRW7</accession>
<reference evidence="5" key="1">
    <citation type="journal article" date="2021" name="Genome Biol. Evol.">
        <title>A High-Quality Reference Genome for a Parasitic Bivalve with Doubly Uniparental Inheritance (Bivalvia: Unionida).</title>
        <authorList>
            <person name="Smith C.H."/>
        </authorList>
    </citation>
    <scope>NUCLEOTIDE SEQUENCE</scope>
    <source>
        <strain evidence="5">CHS0354</strain>
    </source>
</reference>
<dbReference type="SMART" id="SM00110">
    <property type="entry name" value="C1Q"/>
    <property type="match status" value="1"/>
</dbReference>
<keyword evidence="3" id="KW-0732">Signal</keyword>
<dbReference type="GO" id="GO:0005576">
    <property type="term" value="C:extracellular region"/>
    <property type="evidence" value="ECO:0007669"/>
    <property type="project" value="UniProtKB-SubCell"/>
</dbReference>
<dbReference type="Pfam" id="PF00386">
    <property type="entry name" value="C1q"/>
    <property type="match status" value="1"/>
</dbReference>